<dbReference type="GO" id="GO:0046872">
    <property type="term" value="F:metal ion binding"/>
    <property type="evidence" value="ECO:0007669"/>
    <property type="project" value="UniProtKB-KW"/>
</dbReference>
<sequence length="375" mass="41616">MNYVCKNLNFKGFVVLFMLLFESLICAQSQKPVNIIFMIGDGMGVSQVTSAFYFGEGKPNFQNFKYVGLSETSSTSDRITDSAAGATALSTGQKTYKRAIGLDKDSVAIPTILEQLQDKGYKTGLVSLTSITHATPASYYAHVKDRDLHEDIALDFIKSDVDFAAGGGLKFFNKRKDKKDLLKELTQKNYRIDTASLSKPILRKKNLYLMAQDELPNKVQGRKDFLPEATQIALDFLSQKDQPFFLMVEGSFIDWGGHANDAKMMVEEVLDFDKTIGVVMNFIKKNPNTLLVVTADHETGGASIGKFMEKDPNSGKMKEVKDKVQINFIDGQHTAALVPVFAMGKGEELFSGVYPNHTIYHKLVEALKKSGVNIK</sequence>
<evidence type="ECO:0000256" key="4">
    <source>
        <dbReference type="ARBA" id="ARBA00022801"/>
    </source>
</evidence>
<dbReference type="AlphaFoldDB" id="A0A1M5HXN8"/>
<keyword evidence="10" id="KW-0732">Signal</keyword>
<keyword evidence="3 8" id="KW-0479">Metal-binding</keyword>
<evidence type="ECO:0000256" key="8">
    <source>
        <dbReference type="PIRSR" id="PIRSR601952-2"/>
    </source>
</evidence>
<feature type="binding site" evidence="8">
    <location>
        <position position="254"/>
    </location>
    <ligand>
        <name>Zn(2+)</name>
        <dbReference type="ChEBI" id="CHEBI:29105"/>
        <label>2</label>
    </ligand>
</feature>
<feature type="binding site" evidence="8">
    <location>
        <position position="297"/>
    </location>
    <ligand>
        <name>Zn(2+)</name>
        <dbReference type="ChEBI" id="CHEBI:29105"/>
        <label>2</label>
    </ligand>
</feature>
<evidence type="ECO:0000256" key="7">
    <source>
        <dbReference type="PIRSR" id="PIRSR601952-1"/>
    </source>
</evidence>
<reference evidence="12" key="1">
    <citation type="submission" date="2016-11" db="EMBL/GenBank/DDBJ databases">
        <authorList>
            <person name="Varghese N."/>
            <person name="Submissions S."/>
        </authorList>
    </citation>
    <scope>NUCLEOTIDE SEQUENCE [LARGE SCALE GENOMIC DNA]</scope>
    <source>
        <strain evidence="12">DSM 27619</strain>
    </source>
</reference>
<proteinExistence type="inferred from homology"/>
<dbReference type="SMART" id="SM00098">
    <property type="entry name" value="alkPPc"/>
    <property type="match status" value="1"/>
</dbReference>
<keyword evidence="12" id="KW-1185">Reference proteome</keyword>
<evidence type="ECO:0000256" key="2">
    <source>
        <dbReference type="ARBA" id="ARBA00022553"/>
    </source>
</evidence>
<keyword evidence="2" id="KW-0597">Phosphoprotein</keyword>
<dbReference type="CDD" id="cd16012">
    <property type="entry name" value="ALP"/>
    <property type="match status" value="1"/>
</dbReference>
<gene>
    <name evidence="11" type="ORF">SAMN05443633_111108</name>
</gene>
<keyword evidence="5 8" id="KW-0862">Zinc</keyword>
<feature type="signal peptide" evidence="10">
    <location>
        <begin position="1"/>
        <end position="27"/>
    </location>
</feature>
<feature type="binding site" evidence="8">
    <location>
        <position position="296"/>
    </location>
    <ligand>
        <name>Zn(2+)</name>
        <dbReference type="ChEBI" id="CHEBI:29105"/>
        <label>2</label>
    </ligand>
</feature>
<dbReference type="PRINTS" id="PR00113">
    <property type="entry name" value="ALKPHPHTASE"/>
</dbReference>
<organism evidence="11 12">
    <name type="scientific">Chryseobacterium arachidis</name>
    <dbReference type="NCBI Taxonomy" id="1416778"/>
    <lineage>
        <taxon>Bacteria</taxon>
        <taxon>Pseudomonadati</taxon>
        <taxon>Bacteroidota</taxon>
        <taxon>Flavobacteriia</taxon>
        <taxon>Flavobacteriales</taxon>
        <taxon>Weeksellaceae</taxon>
        <taxon>Chryseobacterium group</taxon>
        <taxon>Chryseobacterium</taxon>
    </lineage>
</organism>
<dbReference type="PROSITE" id="PS00123">
    <property type="entry name" value="ALKALINE_PHOSPHATASE"/>
    <property type="match status" value="1"/>
</dbReference>
<evidence type="ECO:0000256" key="10">
    <source>
        <dbReference type="SAM" id="SignalP"/>
    </source>
</evidence>
<evidence type="ECO:0000256" key="9">
    <source>
        <dbReference type="RuleBase" id="RU003946"/>
    </source>
</evidence>
<evidence type="ECO:0000313" key="12">
    <source>
        <dbReference type="Proteomes" id="UP000184518"/>
    </source>
</evidence>
<feature type="binding site" evidence="8">
    <location>
        <position position="135"/>
    </location>
    <ligand>
        <name>Mg(2+)</name>
        <dbReference type="ChEBI" id="CHEBI:18420"/>
    </ligand>
</feature>
<evidence type="ECO:0000256" key="5">
    <source>
        <dbReference type="ARBA" id="ARBA00022833"/>
    </source>
</evidence>
<evidence type="ECO:0000256" key="3">
    <source>
        <dbReference type="ARBA" id="ARBA00022723"/>
    </source>
</evidence>
<feature type="chain" id="PRO_5013087272" evidence="10">
    <location>
        <begin position="28"/>
        <end position="375"/>
    </location>
</feature>
<dbReference type="SUPFAM" id="SSF53649">
    <property type="entry name" value="Alkaline phosphatase-like"/>
    <property type="match status" value="1"/>
</dbReference>
<comment type="similarity">
    <text evidence="1 9">Belongs to the alkaline phosphatase family.</text>
</comment>
<dbReference type="PANTHER" id="PTHR11596">
    <property type="entry name" value="ALKALINE PHOSPHATASE"/>
    <property type="match status" value="1"/>
</dbReference>
<dbReference type="InterPro" id="IPR001952">
    <property type="entry name" value="Alkaline_phosphatase"/>
</dbReference>
<dbReference type="GO" id="GO:0004035">
    <property type="term" value="F:alkaline phosphatase activity"/>
    <property type="evidence" value="ECO:0007669"/>
    <property type="project" value="TreeGrafter"/>
</dbReference>
<evidence type="ECO:0000256" key="6">
    <source>
        <dbReference type="ARBA" id="ARBA00022842"/>
    </source>
</evidence>
<keyword evidence="4" id="KW-0378">Hydrolase</keyword>
<dbReference type="EMBL" id="FQUT01000011">
    <property type="protein sequence ID" value="SHG20728.1"/>
    <property type="molecule type" value="Genomic_DNA"/>
</dbReference>
<dbReference type="STRING" id="1416778.SAMN05443633_111108"/>
<comment type="cofactor">
    <cofactor evidence="8">
        <name>Zn(2+)</name>
        <dbReference type="ChEBI" id="CHEBI:29105"/>
    </cofactor>
    <text evidence="8">Binds 2 Zn(2+) ions.</text>
</comment>
<protein>
    <submittedName>
        <fullName evidence="11">Alkaline phosphatase</fullName>
    </submittedName>
</protein>
<dbReference type="InterPro" id="IPR017850">
    <property type="entry name" value="Alkaline_phosphatase_core_sf"/>
</dbReference>
<feature type="binding site" evidence="8">
    <location>
        <position position="41"/>
    </location>
    <ligand>
        <name>Zn(2+)</name>
        <dbReference type="ChEBI" id="CHEBI:29105"/>
        <label>2</label>
    </ligand>
</feature>
<keyword evidence="6 8" id="KW-0460">Magnesium</keyword>
<feature type="binding site" evidence="8">
    <location>
        <position position="41"/>
    </location>
    <ligand>
        <name>Mg(2+)</name>
        <dbReference type="ChEBI" id="CHEBI:18420"/>
    </ligand>
</feature>
<feature type="binding site" evidence="8">
    <location>
        <position position="249"/>
    </location>
    <ligand>
        <name>Mg(2+)</name>
        <dbReference type="ChEBI" id="CHEBI:18420"/>
    </ligand>
</feature>
<comment type="cofactor">
    <cofactor evidence="8">
        <name>Mg(2+)</name>
        <dbReference type="ChEBI" id="CHEBI:18420"/>
    </cofactor>
    <text evidence="8">Binds 1 Mg(2+) ion.</text>
</comment>
<name>A0A1M5HXN8_9FLAO</name>
<dbReference type="Proteomes" id="UP000184518">
    <property type="component" value="Unassembled WGS sequence"/>
</dbReference>
<evidence type="ECO:0000313" key="11">
    <source>
        <dbReference type="EMBL" id="SHG20728.1"/>
    </source>
</evidence>
<dbReference type="OrthoDB" id="9794455at2"/>
<dbReference type="Gene3D" id="3.40.720.10">
    <property type="entry name" value="Alkaline Phosphatase, subunit A"/>
    <property type="match status" value="1"/>
</dbReference>
<feature type="binding site" evidence="8">
    <location>
        <position position="133"/>
    </location>
    <ligand>
        <name>Mg(2+)</name>
        <dbReference type="ChEBI" id="CHEBI:18420"/>
    </ligand>
</feature>
<evidence type="ECO:0000256" key="1">
    <source>
        <dbReference type="ARBA" id="ARBA00005984"/>
    </source>
</evidence>
<dbReference type="RefSeq" id="WP_083531718.1">
    <property type="nucleotide sequence ID" value="NZ_FQUT01000011.1"/>
</dbReference>
<feature type="active site" description="Phosphoserine intermediate" evidence="7">
    <location>
        <position position="82"/>
    </location>
</feature>
<dbReference type="InterPro" id="IPR018299">
    <property type="entry name" value="Alkaline_phosphatase_AS"/>
</dbReference>
<dbReference type="Pfam" id="PF00245">
    <property type="entry name" value="Alk_phosphatase"/>
    <property type="match status" value="1"/>
</dbReference>
<accession>A0A1M5HXN8</accession>
<dbReference type="PANTHER" id="PTHR11596:SF5">
    <property type="entry name" value="ALKALINE PHOSPHATASE"/>
    <property type="match status" value="1"/>
</dbReference>
<feature type="binding site" evidence="8">
    <location>
        <position position="258"/>
    </location>
    <ligand>
        <name>Zn(2+)</name>
        <dbReference type="ChEBI" id="CHEBI:29105"/>
        <label>2</label>
    </ligand>
</feature>